<dbReference type="EMBL" id="DXFQ01000038">
    <property type="protein sequence ID" value="HIX19426.1"/>
    <property type="molecule type" value="Genomic_DNA"/>
</dbReference>
<sequence>MPGDSADDINRRILAVAEDRINGFRARPFLAIAEACDLPEALVVERLRAMLASGTIRRVRQTLLSTSLADGALIAWKLPESRLEAAYARLRDDDPFTGHVVLRESESPDAPGSDYRLWTTLKVPAGYGTVESHCRLLAELIGAEDFAPLPVVGMFALGVGHVRRAGLKPGDKLDEPPIMQRPARPQLSRQEWQVLLALKESLEPDEFVSEPWIGRAQAIGMEPETFIRTAEELDRRRVIGRFATFLDHTDKRNRHAGGTGASGLFHWAVPEGFEERAGAECGRHICMTHCYWRSGGERFGGAQIMGVVHSRSREGVLEHKAAIDAHLAACGIPVLHTAVFWSLRAEIRPSEIDPRIYTRWLAAHGG</sequence>
<protein>
    <submittedName>
        <fullName evidence="1">Lrp/AsnC family transcriptional regulator</fullName>
    </submittedName>
</protein>
<proteinExistence type="predicted"/>
<evidence type="ECO:0000313" key="1">
    <source>
        <dbReference type="EMBL" id="HIX19426.1"/>
    </source>
</evidence>
<dbReference type="Proteomes" id="UP000823964">
    <property type="component" value="Unassembled WGS sequence"/>
</dbReference>
<organism evidence="1 2">
    <name type="scientific">Candidatus Akkermansia intestinigallinarum</name>
    <dbReference type="NCBI Taxonomy" id="2838431"/>
    <lineage>
        <taxon>Bacteria</taxon>
        <taxon>Pseudomonadati</taxon>
        <taxon>Verrucomicrobiota</taxon>
        <taxon>Verrucomicrobiia</taxon>
        <taxon>Verrucomicrobiales</taxon>
        <taxon>Akkermansiaceae</taxon>
        <taxon>Akkermansia</taxon>
    </lineage>
</organism>
<evidence type="ECO:0000313" key="2">
    <source>
        <dbReference type="Proteomes" id="UP000823964"/>
    </source>
</evidence>
<dbReference type="Gene3D" id="3.30.70.3460">
    <property type="match status" value="1"/>
</dbReference>
<gene>
    <name evidence="1" type="ORF">H9862_02340</name>
</gene>
<reference evidence="1" key="2">
    <citation type="submission" date="2021-04" db="EMBL/GenBank/DDBJ databases">
        <authorList>
            <person name="Gilroy R."/>
        </authorList>
    </citation>
    <scope>NUCLEOTIDE SEQUENCE</scope>
    <source>
        <strain evidence="1">14975</strain>
    </source>
</reference>
<reference evidence="1" key="1">
    <citation type="journal article" date="2021" name="PeerJ">
        <title>Extensive microbial diversity within the chicken gut microbiome revealed by metagenomics and culture.</title>
        <authorList>
            <person name="Gilroy R."/>
            <person name="Ravi A."/>
            <person name="Getino M."/>
            <person name="Pursley I."/>
            <person name="Horton D.L."/>
            <person name="Alikhan N.F."/>
            <person name="Baker D."/>
            <person name="Gharbi K."/>
            <person name="Hall N."/>
            <person name="Watson M."/>
            <person name="Adriaenssens E.M."/>
            <person name="Foster-Nyarko E."/>
            <person name="Jarju S."/>
            <person name="Secka A."/>
            <person name="Antonio M."/>
            <person name="Oren A."/>
            <person name="Chaudhuri R.R."/>
            <person name="La Ragione R."/>
            <person name="Hildebrand F."/>
            <person name="Pallen M.J."/>
        </authorList>
    </citation>
    <scope>NUCLEOTIDE SEQUENCE</scope>
    <source>
        <strain evidence="1">14975</strain>
    </source>
</reference>
<comment type="caution">
    <text evidence="1">The sequence shown here is derived from an EMBL/GenBank/DDBJ whole genome shotgun (WGS) entry which is preliminary data.</text>
</comment>
<dbReference type="AlphaFoldDB" id="A0A9D1VA71"/>
<accession>A0A9D1VA71</accession>
<name>A0A9D1VA71_9BACT</name>